<feature type="domain" description="HIT" evidence="2">
    <location>
        <begin position="6"/>
        <end position="93"/>
    </location>
</feature>
<dbReference type="Pfam" id="PF01230">
    <property type="entry name" value="HIT"/>
    <property type="match status" value="1"/>
</dbReference>
<evidence type="ECO:0000259" key="2">
    <source>
        <dbReference type="PROSITE" id="PS51084"/>
    </source>
</evidence>
<dbReference type="Gene3D" id="3.30.428.10">
    <property type="entry name" value="HIT-like"/>
    <property type="match status" value="1"/>
</dbReference>
<sequence>MHIDCLGCRIAHQLEAAHLIYEDEHVACVLDIQPFNSGHTLILPKQHYLDLEEIDEETLSAIFKASVLLSKALKSALNPMGLASFKMAVCLMI</sequence>
<dbReference type="EMBL" id="JAGGLB010000005">
    <property type="protein sequence ID" value="MBP1990568.1"/>
    <property type="molecule type" value="Genomic_DNA"/>
</dbReference>
<evidence type="ECO:0000313" key="3">
    <source>
        <dbReference type="EMBL" id="MBP1990568.1"/>
    </source>
</evidence>
<evidence type="ECO:0000313" key="4">
    <source>
        <dbReference type="Proteomes" id="UP001519287"/>
    </source>
</evidence>
<accession>A0ABS4ISS1</accession>
<keyword evidence="3" id="KW-0378">Hydrolase</keyword>
<dbReference type="Proteomes" id="UP001519287">
    <property type="component" value="Unassembled WGS sequence"/>
</dbReference>
<comment type="caution">
    <text evidence="3">The sequence shown here is derived from an EMBL/GenBank/DDBJ whole genome shotgun (WGS) entry which is preliminary data.</text>
</comment>
<comment type="caution">
    <text evidence="1">Lacks conserved residue(s) required for the propagation of feature annotation.</text>
</comment>
<proteinExistence type="predicted"/>
<dbReference type="PROSITE" id="PS51084">
    <property type="entry name" value="HIT_2"/>
    <property type="match status" value="1"/>
</dbReference>
<name>A0ABS4ISS1_9BACL</name>
<dbReference type="GO" id="GO:0016787">
    <property type="term" value="F:hydrolase activity"/>
    <property type="evidence" value="ECO:0007669"/>
    <property type="project" value="UniProtKB-KW"/>
</dbReference>
<dbReference type="RefSeq" id="WP_312894483.1">
    <property type="nucleotide sequence ID" value="NZ_JAGGLB010000005.1"/>
</dbReference>
<dbReference type="PANTHER" id="PTHR46648:SF1">
    <property type="entry name" value="ADENOSINE 5'-MONOPHOSPHORAMIDASE HNT1"/>
    <property type="match status" value="1"/>
</dbReference>
<dbReference type="SUPFAM" id="SSF54197">
    <property type="entry name" value="HIT-like"/>
    <property type="match status" value="1"/>
</dbReference>
<evidence type="ECO:0000256" key="1">
    <source>
        <dbReference type="PROSITE-ProRule" id="PRU00464"/>
    </source>
</evidence>
<gene>
    <name evidence="3" type="ORF">J2Z66_002174</name>
</gene>
<dbReference type="InterPro" id="IPR001310">
    <property type="entry name" value="Histidine_triad_HIT"/>
</dbReference>
<dbReference type="PANTHER" id="PTHR46648">
    <property type="entry name" value="HIT FAMILY PROTEIN 1"/>
    <property type="match status" value="1"/>
</dbReference>
<dbReference type="InterPro" id="IPR011146">
    <property type="entry name" value="HIT-like"/>
</dbReference>
<protein>
    <submittedName>
        <fullName evidence="3">Diadenosine tetraphosphate (Ap4A) HIT family hydrolase</fullName>
    </submittedName>
</protein>
<reference evidence="3 4" key="1">
    <citation type="submission" date="2021-03" db="EMBL/GenBank/DDBJ databases">
        <title>Genomic Encyclopedia of Type Strains, Phase IV (KMG-IV): sequencing the most valuable type-strain genomes for metagenomic binning, comparative biology and taxonomic classification.</title>
        <authorList>
            <person name="Goeker M."/>
        </authorList>
    </citation>
    <scope>NUCLEOTIDE SEQUENCE [LARGE SCALE GENOMIC DNA]</scope>
    <source>
        <strain evidence="3 4">DSM 26048</strain>
    </source>
</reference>
<organism evidence="3 4">
    <name type="scientific">Paenibacillus eucommiae</name>
    <dbReference type="NCBI Taxonomy" id="1355755"/>
    <lineage>
        <taxon>Bacteria</taxon>
        <taxon>Bacillati</taxon>
        <taxon>Bacillota</taxon>
        <taxon>Bacilli</taxon>
        <taxon>Bacillales</taxon>
        <taxon>Paenibacillaceae</taxon>
        <taxon>Paenibacillus</taxon>
    </lineage>
</organism>
<dbReference type="InterPro" id="IPR036265">
    <property type="entry name" value="HIT-like_sf"/>
</dbReference>
<keyword evidence="4" id="KW-1185">Reference proteome</keyword>